<evidence type="ECO:0000256" key="3">
    <source>
        <dbReference type="ARBA" id="ARBA00022679"/>
    </source>
</evidence>
<keyword evidence="4 5" id="KW-0949">S-adenosyl-L-methionine</keyword>
<dbReference type="InterPro" id="IPR029063">
    <property type="entry name" value="SAM-dependent_MTases_sf"/>
</dbReference>
<dbReference type="Gene3D" id="1.10.155.10">
    <property type="entry name" value="Chemotaxis receptor methyltransferase CheR, N-terminal domain"/>
    <property type="match status" value="1"/>
</dbReference>
<comment type="caution">
    <text evidence="7">The sequence shown here is derived from an EMBL/GenBank/DDBJ whole genome shotgun (WGS) entry which is preliminary data.</text>
</comment>
<dbReference type="SUPFAM" id="SSF47757">
    <property type="entry name" value="Chemotaxis receptor methyltransferase CheR, N-terminal domain"/>
    <property type="match status" value="1"/>
</dbReference>
<proteinExistence type="predicted"/>
<keyword evidence="7" id="KW-0378">Hydrolase</keyword>
<dbReference type="Gene3D" id="3.40.50.150">
    <property type="entry name" value="Vaccinia Virus protein VP39"/>
    <property type="match status" value="1"/>
</dbReference>
<dbReference type="RefSeq" id="WP_256615568.1">
    <property type="nucleotide sequence ID" value="NZ_JANIBK010000057.1"/>
</dbReference>
<protein>
    <recommendedName>
        <fullName evidence="5">Chemotaxis protein methyltransferase</fullName>
        <ecNumber evidence="5">2.1.1.80</ecNumber>
    </recommendedName>
</protein>
<dbReference type="EC" id="2.1.1.80" evidence="5"/>
<evidence type="ECO:0000259" key="6">
    <source>
        <dbReference type="PROSITE" id="PS50123"/>
    </source>
</evidence>
<dbReference type="PIRSF" id="PIRSF000410">
    <property type="entry name" value="CheR"/>
    <property type="match status" value="1"/>
</dbReference>
<dbReference type="InterPro" id="IPR000780">
    <property type="entry name" value="CheR_MeTrfase"/>
</dbReference>
<dbReference type="SMART" id="SM00138">
    <property type="entry name" value="MeTrc"/>
    <property type="match status" value="1"/>
</dbReference>
<evidence type="ECO:0000256" key="5">
    <source>
        <dbReference type="PIRNR" id="PIRNR000410"/>
    </source>
</evidence>
<evidence type="ECO:0000256" key="1">
    <source>
        <dbReference type="ARBA" id="ARBA00001541"/>
    </source>
</evidence>
<dbReference type="InterPro" id="IPR022642">
    <property type="entry name" value="CheR_C"/>
</dbReference>
<gene>
    <name evidence="7" type="ORF">NP596_11820</name>
</gene>
<dbReference type="PANTHER" id="PTHR24422:SF26">
    <property type="entry name" value="CHEMOTAXIS PROTEIN METHYLTRANSFERASE"/>
    <property type="match status" value="1"/>
</dbReference>
<keyword evidence="8" id="KW-1185">Reference proteome</keyword>
<dbReference type="GO" id="GO:0016787">
    <property type="term" value="F:hydrolase activity"/>
    <property type="evidence" value="ECO:0007669"/>
    <property type="project" value="UniProtKB-KW"/>
</dbReference>
<sequence length="292" mass="33819">MATNSVAYHSVIDGASPQRHPVSGSVVLQRHEFNWIKDYLYKQAGIVLNDSKHALVSGRLDKRLRHLGFSSYSDYFRQFGKPGFERETVMALDLLTTNETYFFREHKHFEFLQCALFEASAGRPLRFWSAASSSGEEAYTLAMLAAEYARSRQWEIIGTDLSTRMLDKARQGLYPLPAAEKIPVQLLKKYCLRGNGDYEGFFLIQQALRDRVSFMRANLIDNLPDLGVFDVIFLRNVMIYFDMPTKQRLVERIQHYLRPGGYFIISHSESLNGIRHRLQMISPSIYQRKRDD</sequence>
<dbReference type="InterPro" id="IPR050903">
    <property type="entry name" value="Bact_Chemotaxis_MeTrfase"/>
</dbReference>
<dbReference type="PROSITE" id="PS50123">
    <property type="entry name" value="CHER"/>
    <property type="match status" value="1"/>
</dbReference>
<dbReference type="EMBL" id="JANIBK010000057">
    <property type="protein sequence ID" value="MCQ8129142.1"/>
    <property type="molecule type" value="Genomic_DNA"/>
</dbReference>
<evidence type="ECO:0000313" key="7">
    <source>
        <dbReference type="EMBL" id="MCQ8129142.1"/>
    </source>
</evidence>
<dbReference type="PANTHER" id="PTHR24422">
    <property type="entry name" value="CHEMOTAXIS PROTEIN METHYLTRANSFERASE"/>
    <property type="match status" value="1"/>
</dbReference>
<dbReference type="Pfam" id="PF01739">
    <property type="entry name" value="CheR"/>
    <property type="match status" value="1"/>
</dbReference>
<dbReference type="SUPFAM" id="SSF53335">
    <property type="entry name" value="S-adenosyl-L-methionine-dependent methyltransferases"/>
    <property type="match status" value="1"/>
</dbReference>
<reference evidence="7 8" key="1">
    <citation type="submission" date="2022-07" db="EMBL/GenBank/DDBJ databases">
        <title>Methylomonas rivi sp. nov., Methylomonas rosea sp. nov., Methylomonas aureus sp. nov. and Methylomonas subterranea sp. nov., four novel methanotrophs isolated from a freshwater creek and the deep terrestrial subsurface.</title>
        <authorList>
            <person name="Abin C."/>
            <person name="Sankaranarayanan K."/>
            <person name="Garner C."/>
            <person name="Sindelar R."/>
            <person name="Kotary K."/>
            <person name="Garner R."/>
            <person name="Barclay S."/>
            <person name="Lawson P."/>
            <person name="Krumholz L."/>
        </authorList>
    </citation>
    <scope>NUCLEOTIDE SEQUENCE [LARGE SCALE GENOMIC DNA]</scope>
    <source>
        <strain evidence="7 8">WSC-6</strain>
    </source>
</reference>
<evidence type="ECO:0000256" key="4">
    <source>
        <dbReference type="ARBA" id="ARBA00022691"/>
    </source>
</evidence>
<accession>A0ABT1U5K8</accession>
<comment type="catalytic activity">
    <reaction evidence="1 5">
        <text>L-glutamyl-[protein] + S-adenosyl-L-methionine = [protein]-L-glutamate 5-O-methyl ester + S-adenosyl-L-homocysteine</text>
        <dbReference type="Rhea" id="RHEA:24452"/>
        <dbReference type="Rhea" id="RHEA-COMP:10208"/>
        <dbReference type="Rhea" id="RHEA-COMP:10311"/>
        <dbReference type="ChEBI" id="CHEBI:29973"/>
        <dbReference type="ChEBI" id="CHEBI:57856"/>
        <dbReference type="ChEBI" id="CHEBI:59789"/>
        <dbReference type="ChEBI" id="CHEBI:82795"/>
        <dbReference type="EC" id="2.1.1.80"/>
    </reaction>
</comment>
<dbReference type="GO" id="GO:0032259">
    <property type="term" value="P:methylation"/>
    <property type="evidence" value="ECO:0007669"/>
    <property type="project" value="UniProtKB-KW"/>
</dbReference>
<dbReference type="Pfam" id="PF03705">
    <property type="entry name" value="CheR_N"/>
    <property type="match status" value="1"/>
</dbReference>
<dbReference type="InterPro" id="IPR022641">
    <property type="entry name" value="CheR_N"/>
</dbReference>
<comment type="function">
    <text evidence="5">Methylation of the membrane-bound methyl-accepting chemotaxis proteins (MCP) to form gamma-glutamyl methyl ester residues in MCP.</text>
</comment>
<dbReference type="PRINTS" id="PR00996">
    <property type="entry name" value="CHERMTFRASE"/>
</dbReference>
<keyword evidence="2 5" id="KW-0489">Methyltransferase</keyword>
<evidence type="ECO:0000313" key="8">
    <source>
        <dbReference type="Proteomes" id="UP001524586"/>
    </source>
</evidence>
<organism evidence="7 8">
    <name type="scientific">Methylomonas rivi</name>
    <dbReference type="NCBI Taxonomy" id="2952226"/>
    <lineage>
        <taxon>Bacteria</taxon>
        <taxon>Pseudomonadati</taxon>
        <taxon>Pseudomonadota</taxon>
        <taxon>Gammaproteobacteria</taxon>
        <taxon>Methylococcales</taxon>
        <taxon>Methylococcaceae</taxon>
        <taxon>Methylomonas</taxon>
    </lineage>
</organism>
<name>A0ABT1U5K8_9GAMM</name>
<dbReference type="InterPro" id="IPR026024">
    <property type="entry name" value="Chemotaxis_MeTrfase_CheR"/>
</dbReference>
<dbReference type="Proteomes" id="UP001524586">
    <property type="component" value="Unassembled WGS sequence"/>
</dbReference>
<dbReference type="InterPro" id="IPR036804">
    <property type="entry name" value="CheR_N_sf"/>
</dbReference>
<dbReference type="GO" id="GO:0008168">
    <property type="term" value="F:methyltransferase activity"/>
    <property type="evidence" value="ECO:0007669"/>
    <property type="project" value="UniProtKB-KW"/>
</dbReference>
<dbReference type="CDD" id="cd02440">
    <property type="entry name" value="AdoMet_MTases"/>
    <property type="match status" value="1"/>
</dbReference>
<evidence type="ECO:0000256" key="2">
    <source>
        <dbReference type="ARBA" id="ARBA00022603"/>
    </source>
</evidence>
<feature type="domain" description="CheR-type methyltransferase" evidence="6">
    <location>
        <begin position="21"/>
        <end position="291"/>
    </location>
</feature>
<keyword evidence="3 5" id="KW-0808">Transferase</keyword>